<gene>
    <name evidence="2" type="primary">Acey_s0043.g828</name>
    <name evidence="2" type="ORF">Y032_0043g828</name>
</gene>
<evidence type="ECO:0000256" key="1">
    <source>
        <dbReference type="SAM" id="Phobius"/>
    </source>
</evidence>
<keyword evidence="1" id="KW-1133">Transmembrane helix</keyword>
<keyword evidence="1" id="KW-0812">Transmembrane</keyword>
<organism evidence="2 3">
    <name type="scientific">Ancylostoma ceylanicum</name>
    <dbReference type="NCBI Taxonomy" id="53326"/>
    <lineage>
        <taxon>Eukaryota</taxon>
        <taxon>Metazoa</taxon>
        <taxon>Ecdysozoa</taxon>
        <taxon>Nematoda</taxon>
        <taxon>Chromadorea</taxon>
        <taxon>Rhabditida</taxon>
        <taxon>Rhabditina</taxon>
        <taxon>Rhabditomorpha</taxon>
        <taxon>Strongyloidea</taxon>
        <taxon>Ancylostomatidae</taxon>
        <taxon>Ancylostomatinae</taxon>
        <taxon>Ancylostoma</taxon>
    </lineage>
</organism>
<dbReference type="AlphaFoldDB" id="A0A016UEA0"/>
<feature type="transmembrane region" description="Helical" evidence="1">
    <location>
        <begin position="116"/>
        <end position="140"/>
    </location>
</feature>
<feature type="transmembrane region" description="Helical" evidence="1">
    <location>
        <begin position="71"/>
        <end position="88"/>
    </location>
</feature>
<accession>A0A016UEA0</accession>
<dbReference type="EMBL" id="JARK01001379">
    <property type="protein sequence ID" value="EYC13634.1"/>
    <property type="molecule type" value="Genomic_DNA"/>
</dbReference>
<keyword evidence="1" id="KW-0472">Membrane</keyword>
<reference evidence="3" key="1">
    <citation type="journal article" date="2015" name="Nat. Genet.">
        <title>The genome and transcriptome of the zoonotic hookworm Ancylostoma ceylanicum identify infection-specific gene families.</title>
        <authorList>
            <person name="Schwarz E.M."/>
            <person name="Hu Y."/>
            <person name="Antoshechkin I."/>
            <person name="Miller M.M."/>
            <person name="Sternberg P.W."/>
            <person name="Aroian R.V."/>
        </authorList>
    </citation>
    <scope>NUCLEOTIDE SEQUENCE</scope>
    <source>
        <strain evidence="3">HY135</strain>
    </source>
</reference>
<protein>
    <submittedName>
        <fullName evidence="2">Uncharacterized protein</fullName>
    </submittedName>
</protein>
<comment type="caution">
    <text evidence="2">The sequence shown here is derived from an EMBL/GenBank/DDBJ whole genome shotgun (WGS) entry which is preliminary data.</text>
</comment>
<keyword evidence="3" id="KW-1185">Reference proteome</keyword>
<evidence type="ECO:0000313" key="2">
    <source>
        <dbReference type="EMBL" id="EYC13634.1"/>
    </source>
</evidence>
<sequence length="170" mass="19653">MEDLQVLVESSVVRSEHNQYTPGCVHFPSHLDYWMCPVLFLRTYTHYTFIYLASHMPLHLNDSLTRKKTQARMLFLGVVALTVFHFIQGKKRDIAELPQHSFADLYHTSLGVFRGLLIIITIIVILVFLILLLLLICLGYKLYKLVKKDRETSQTDAETGNNDTPEDENK</sequence>
<name>A0A016UEA0_9BILA</name>
<dbReference type="Proteomes" id="UP000024635">
    <property type="component" value="Unassembled WGS sequence"/>
</dbReference>
<evidence type="ECO:0000313" key="3">
    <source>
        <dbReference type="Proteomes" id="UP000024635"/>
    </source>
</evidence>
<proteinExistence type="predicted"/>